<keyword evidence="2" id="KW-0808">Transferase</keyword>
<dbReference type="RefSeq" id="WP_311829383.1">
    <property type="nucleotide sequence ID" value="NZ_JARQAJ010000001.1"/>
</dbReference>
<name>A0ABU3F7K6_9ENTE</name>
<dbReference type="Proteomes" id="UP001181046">
    <property type="component" value="Unassembled WGS sequence"/>
</dbReference>
<evidence type="ECO:0000313" key="3">
    <source>
        <dbReference type="Proteomes" id="UP001181046"/>
    </source>
</evidence>
<dbReference type="InterPro" id="IPR007345">
    <property type="entry name" value="Polysacch_pyruvyl_Trfase"/>
</dbReference>
<dbReference type="GO" id="GO:0016740">
    <property type="term" value="F:transferase activity"/>
    <property type="evidence" value="ECO:0007669"/>
    <property type="project" value="UniProtKB-KW"/>
</dbReference>
<evidence type="ECO:0000259" key="1">
    <source>
        <dbReference type="Pfam" id="PF04230"/>
    </source>
</evidence>
<reference evidence="2" key="1">
    <citation type="submission" date="2023-03" db="EMBL/GenBank/DDBJ databases">
        <authorList>
            <person name="Shen W."/>
            <person name="Cai J."/>
        </authorList>
    </citation>
    <scope>NUCLEOTIDE SEQUENCE</scope>
    <source>
        <strain evidence="2">P66-3</strain>
    </source>
</reference>
<evidence type="ECO:0000313" key="2">
    <source>
        <dbReference type="EMBL" id="MDT2758653.1"/>
    </source>
</evidence>
<dbReference type="EMBL" id="JARQAJ010000001">
    <property type="protein sequence ID" value="MDT2758653.1"/>
    <property type="molecule type" value="Genomic_DNA"/>
</dbReference>
<organism evidence="2 3">
    <name type="scientific">Enterococcus xiangfangensis</name>
    <dbReference type="NCBI Taxonomy" id="1296537"/>
    <lineage>
        <taxon>Bacteria</taxon>
        <taxon>Bacillati</taxon>
        <taxon>Bacillota</taxon>
        <taxon>Bacilli</taxon>
        <taxon>Lactobacillales</taxon>
        <taxon>Enterococcaceae</taxon>
        <taxon>Enterococcus</taxon>
    </lineage>
</organism>
<protein>
    <submittedName>
        <fullName evidence="2">Polysaccharide pyruvyl transferase family protein</fullName>
    </submittedName>
</protein>
<accession>A0ABU3F7K6</accession>
<sequence>MKKIGIVTLSGNFNYGNRLQNYALQKVLEKKGFEVETLEISFSRVSKVNKFMKALIRGCMSPSLIKKIFQKREYGKDFSEMSKLKSPKLLPFTKEYIRTRYIESENELSTVASQYDYFITGSDQVWNQSAMSDATFFLDFVPIEKRYSYAASFGKNSILNADKRYYKTNINGMREISVREFQGYSIVKDLTNRDAHVHLDPTMLLTAEEWRTLALQESFEWLPKKKFILRYVLRGMSETKEEELLEFKKKYNYEVITIMGDSIKEDNEILTVIQFLQAIDKAEFVMTDSFHGSVFSILLNTPFQVLERSTGNMNSRLDTLLEKFDLKQNSSKENVGLEKLLQTDFSKIEAILSSERQKSIDYLDSFLINKETINE</sequence>
<proteinExistence type="predicted"/>
<keyword evidence="3" id="KW-1185">Reference proteome</keyword>
<dbReference type="Pfam" id="PF04230">
    <property type="entry name" value="PS_pyruv_trans"/>
    <property type="match status" value="1"/>
</dbReference>
<comment type="caution">
    <text evidence="2">The sequence shown here is derived from an EMBL/GenBank/DDBJ whole genome shotgun (WGS) entry which is preliminary data.</text>
</comment>
<gene>
    <name evidence="2" type="ORF">P7H27_02515</name>
</gene>
<feature type="domain" description="Polysaccharide pyruvyl transferase" evidence="1">
    <location>
        <begin position="14"/>
        <end position="307"/>
    </location>
</feature>